<dbReference type="Proteomes" id="UP001321498">
    <property type="component" value="Chromosome"/>
</dbReference>
<reference evidence="3" key="1">
    <citation type="journal article" date="2019" name="Int. J. Syst. Evol. Microbiol.">
        <title>The Global Catalogue of Microorganisms (GCM) 10K type strain sequencing project: providing services to taxonomists for standard genome sequencing and annotation.</title>
        <authorList>
            <consortium name="The Broad Institute Genomics Platform"/>
            <consortium name="The Broad Institute Genome Sequencing Center for Infectious Disease"/>
            <person name="Wu L."/>
            <person name="Ma J."/>
        </authorList>
    </citation>
    <scope>NUCLEOTIDE SEQUENCE [LARGE SCALE GENOMIC DNA]</scope>
    <source>
        <strain evidence="3">NBRC 108725</strain>
    </source>
</reference>
<protein>
    <submittedName>
        <fullName evidence="2">Uncharacterized protein</fullName>
    </submittedName>
</protein>
<dbReference type="PROSITE" id="PS51257">
    <property type="entry name" value="PROKAR_LIPOPROTEIN"/>
    <property type="match status" value="1"/>
</dbReference>
<evidence type="ECO:0000313" key="3">
    <source>
        <dbReference type="Proteomes" id="UP001321498"/>
    </source>
</evidence>
<gene>
    <name evidence="2" type="ORF">GCM10025866_13930</name>
</gene>
<dbReference type="RefSeq" id="WP_286278790.1">
    <property type="nucleotide sequence ID" value="NZ_AP027731.1"/>
</dbReference>
<keyword evidence="3" id="KW-1185">Reference proteome</keyword>
<feature type="chain" id="PRO_5047399559" evidence="1">
    <location>
        <begin position="21"/>
        <end position="191"/>
    </location>
</feature>
<dbReference type="EMBL" id="AP027731">
    <property type="protein sequence ID" value="BDZ45484.1"/>
    <property type="molecule type" value="Genomic_DNA"/>
</dbReference>
<accession>A0ABM8GB86</accession>
<proteinExistence type="predicted"/>
<sequence>MRYGPLAMVGALLGLLTACAAPAPAATVTVTAEAPAPTPTPVDPVDELRTAMTVDDTFLIRYSANQIDKCFVFYIADVIGVEEGSEANIAECWTKVDEFDEIVPSFRAKIEPYAFKDNGQFTDLVDNSYSSLLMWRPVPEECRNTPGAAPAECEEAMQTAVGVARMWLDTGEPEDQYAFADAWADEVGVLP</sequence>
<name>A0ABM8GB86_9MICO</name>
<evidence type="ECO:0000256" key="1">
    <source>
        <dbReference type="SAM" id="SignalP"/>
    </source>
</evidence>
<evidence type="ECO:0000313" key="2">
    <source>
        <dbReference type="EMBL" id="BDZ45484.1"/>
    </source>
</evidence>
<keyword evidence="1" id="KW-0732">Signal</keyword>
<organism evidence="2 3">
    <name type="scientific">Naasia aerilata</name>
    <dbReference type="NCBI Taxonomy" id="1162966"/>
    <lineage>
        <taxon>Bacteria</taxon>
        <taxon>Bacillati</taxon>
        <taxon>Actinomycetota</taxon>
        <taxon>Actinomycetes</taxon>
        <taxon>Micrococcales</taxon>
        <taxon>Microbacteriaceae</taxon>
        <taxon>Naasia</taxon>
    </lineage>
</organism>
<feature type="signal peptide" evidence="1">
    <location>
        <begin position="1"/>
        <end position="20"/>
    </location>
</feature>